<dbReference type="EMBL" id="BK014674">
    <property type="protein sequence ID" value="DAD67312.1"/>
    <property type="molecule type" value="Genomic_DNA"/>
</dbReference>
<proteinExistence type="predicted"/>
<keyword evidence="1" id="KW-0472">Membrane</keyword>
<sequence>MPALIAFLTKILAFIFTIKIIRFFIFGAILLSADAGINRFFN</sequence>
<keyword evidence="1" id="KW-0812">Transmembrane</keyword>
<organism evidence="2">
    <name type="scientific">Inoviridae sp. ctFNB4</name>
    <dbReference type="NCBI Taxonomy" id="2823614"/>
    <lineage>
        <taxon>Viruses</taxon>
        <taxon>Monodnaviria</taxon>
        <taxon>Loebvirae</taxon>
        <taxon>Hofneiviricota</taxon>
        <taxon>Faserviricetes</taxon>
        <taxon>Tubulavirales</taxon>
        <taxon>Inoviridae</taxon>
    </lineage>
</organism>
<evidence type="ECO:0000313" key="2">
    <source>
        <dbReference type="EMBL" id="DAD67312.1"/>
    </source>
</evidence>
<feature type="transmembrane region" description="Helical" evidence="1">
    <location>
        <begin position="12"/>
        <end position="33"/>
    </location>
</feature>
<keyword evidence="1" id="KW-1133">Transmembrane helix</keyword>
<protein>
    <submittedName>
        <fullName evidence="2">Uncharacterized protein</fullName>
    </submittedName>
</protein>
<name>A0A8S5LBK5_9VIRU</name>
<reference evidence="2" key="1">
    <citation type="journal article" date="2021" name="Proc. Natl. Acad. Sci. U.S.A.">
        <title>A Catalog of Tens of Thousands of Viruses from Human Metagenomes Reveals Hidden Associations with Chronic Diseases.</title>
        <authorList>
            <person name="Tisza M.J."/>
            <person name="Buck C.B."/>
        </authorList>
    </citation>
    <scope>NUCLEOTIDE SEQUENCE</scope>
    <source>
        <strain evidence="2">CtFNB4</strain>
    </source>
</reference>
<accession>A0A8S5LBK5</accession>
<evidence type="ECO:0000256" key="1">
    <source>
        <dbReference type="SAM" id="Phobius"/>
    </source>
</evidence>